<feature type="domain" description="ORC1/DEAH AAA+ ATPase" evidence="1">
    <location>
        <begin position="28"/>
        <end position="141"/>
    </location>
</feature>
<keyword evidence="3" id="KW-1185">Reference proteome</keyword>
<dbReference type="RefSeq" id="WP_153116059.1">
    <property type="nucleotide sequence ID" value="NZ_JACIGE010000005.1"/>
</dbReference>
<proteinExistence type="predicted"/>
<protein>
    <submittedName>
        <fullName evidence="2">DNA transposition AAA+ family ATPase</fullName>
    </submittedName>
</protein>
<reference evidence="2 3" key="1">
    <citation type="submission" date="2020-08" db="EMBL/GenBank/DDBJ databases">
        <title>Genome sequencing of Purple Non-Sulfur Bacteria from various extreme environments.</title>
        <authorList>
            <person name="Mayer M."/>
        </authorList>
    </citation>
    <scope>NUCLEOTIDE SEQUENCE [LARGE SCALE GENOMIC DNA]</scope>
    <source>
        <strain evidence="2 3">2761</strain>
    </source>
</reference>
<dbReference type="GO" id="GO:0016887">
    <property type="term" value="F:ATP hydrolysis activity"/>
    <property type="evidence" value="ECO:0007669"/>
    <property type="project" value="InterPro"/>
</dbReference>
<evidence type="ECO:0000259" key="1">
    <source>
        <dbReference type="Pfam" id="PF13401"/>
    </source>
</evidence>
<dbReference type="OrthoDB" id="9797061at2"/>
<dbReference type="AlphaFoldDB" id="A0A840FYU0"/>
<dbReference type="InterPro" id="IPR052026">
    <property type="entry name" value="ExeA_AAA_ATPase_DNA-bind"/>
</dbReference>
<dbReference type="SUPFAM" id="SSF52540">
    <property type="entry name" value="P-loop containing nucleoside triphosphate hydrolases"/>
    <property type="match status" value="1"/>
</dbReference>
<organism evidence="2 3">
    <name type="scientific">Rhodocyclus tenuis</name>
    <name type="common">Rhodospirillum tenue</name>
    <dbReference type="NCBI Taxonomy" id="1066"/>
    <lineage>
        <taxon>Bacteria</taxon>
        <taxon>Pseudomonadati</taxon>
        <taxon>Pseudomonadota</taxon>
        <taxon>Betaproteobacteria</taxon>
        <taxon>Rhodocyclales</taxon>
        <taxon>Rhodocyclaceae</taxon>
        <taxon>Rhodocyclus</taxon>
    </lineage>
</organism>
<gene>
    <name evidence="2" type="ORF">GGD90_001658</name>
</gene>
<name>A0A840FYU0_RHOTE</name>
<dbReference type="Pfam" id="PF13401">
    <property type="entry name" value="AAA_22"/>
    <property type="match status" value="1"/>
</dbReference>
<evidence type="ECO:0000313" key="2">
    <source>
        <dbReference type="EMBL" id="MBB4247287.1"/>
    </source>
</evidence>
<dbReference type="InterPro" id="IPR027417">
    <property type="entry name" value="P-loop_NTPase"/>
</dbReference>
<comment type="caution">
    <text evidence="2">The sequence shown here is derived from an EMBL/GenBank/DDBJ whole genome shotgun (WGS) entry which is preliminary data.</text>
</comment>
<sequence>MSQIARIHNLSLVQIATERLLGRTSGLPGIGALYGPAGYGKTTAANAIANENRSYFVQMRSAWSRKTLLEKILLEMSIRPVGTISQMLDTVCAQLATSNRMLMIDEFDHCLRSDSLVELVRDIYEGSQATLLLLGEELLPQKLKKWERFHSRILSWIPAQPISLRDAEALAPIYCPGVHVGTDLLEQLVRVSGGSVRRVSVNLADIYDAASVEGWESVTRAQWSDRQIYTGEAPRRAA</sequence>
<dbReference type="PANTHER" id="PTHR35894">
    <property type="entry name" value="GENERAL SECRETION PATHWAY PROTEIN A-RELATED"/>
    <property type="match status" value="1"/>
</dbReference>
<dbReference type="Gene3D" id="3.40.50.300">
    <property type="entry name" value="P-loop containing nucleotide triphosphate hydrolases"/>
    <property type="match status" value="1"/>
</dbReference>
<evidence type="ECO:0000313" key="3">
    <source>
        <dbReference type="Proteomes" id="UP000587070"/>
    </source>
</evidence>
<dbReference type="Proteomes" id="UP000587070">
    <property type="component" value="Unassembled WGS sequence"/>
</dbReference>
<accession>A0A840FYU0</accession>
<dbReference type="PANTHER" id="PTHR35894:SF5">
    <property type="entry name" value="MU-LIKE PROPHAGE FLUMU DNA TRANSPOSITION PROTEIN B"/>
    <property type="match status" value="1"/>
</dbReference>
<dbReference type="InterPro" id="IPR049945">
    <property type="entry name" value="AAA_22"/>
</dbReference>
<dbReference type="EMBL" id="JACIGE010000005">
    <property type="protein sequence ID" value="MBB4247287.1"/>
    <property type="molecule type" value="Genomic_DNA"/>
</dbReference>